<sequence>MDTQSFGDFFEYGIGTAIVVLSLVGAYSALRSPIHSPGPKALWVVFTLAVPIAGQSYGSL</sequence>
<protein>
    <submittedName>
        <fullName evidence="2">Uncharacterized protein</fullName>
    </submittedName>
</protein>
<gene>
    <name evidence="2" type="ORF">FEF26_08575</name>
</gene>
<evidence type="ECO:0000313" key="3">
    <source>
        <dbReference type="Proteomes" id="UP000310458"/>
    </source>
</evidence>
<accession>A0A5R9BBS1</accession>
<evidence type="ECO:0000256" key="1">
    <source>
        <dbReference type="SAM" id="Phobius"/>
    </source>
</evidence>
<dbReference type="AlphaFoldDB" id="A0A5R9BBS1"/>
<dbReference type="Proteomes" id="UP000310458">
    <property type="component" value="Unassembled WGS sequence"/>
</dbReference>
<evidence type="ECO:0000313" key="2">
    <source>
        <dbReference type="EMBL" id="TLP96766.1"/>
    </source>
</evidence>
<organism evidence="2 3">
    <name type="scientific">Nesterenkonia salmonea</name>
    <dbReference type="NCBI Taxonomy" id="1804987"/>
    <lineage>
        <taxon>Bacteria</taxon>
        <taxon>Bacillati</taxon>
        <taxon>Actinomycetota</taxon>
        <taxon>Actinomycetes</taxon>
        <taxon>Micrococcales</taxon>
        <taxon>Micrococcaceae</taxon>
        <taxon>Nesterenkonia</taxon>
    </lineage>
</organism>
<keyword evidence="1" id="KW-0812">Transmembrane</keyword>
<comment type="caution">
    <text evidence="2">The sequence shown here is derived from an EMBL/GenBank/DDBJ whole genome shotgun (WGS) entry which is preliminary data.</text>
</comment>
<name>A0A5R9BBS1_9MICC</name>
<feature type="transmembrane region" description="Helical" evidence="1">
    <location>
        <begin position="12"/>
        <end position="30"/>
    </location>
</feature>
<keyword evidence="1" id="KW-1133">Transmembrane helix</keyword>
<keyword evidence="1" id="KW-0472">Membrane</keyword>
<proteinExistence type="predicted"/>
<dbReference type="EMBL" id="VAVZ01000021">
    <property type="protein sequence ID" value="TLP96766.1"/>
    <property type="molecule type" value="Genomic_DNA"/>
</dbReference>
<keyword evidence="3" id="KW-1185">Reference proteome</keyword>
<reference evidence="2 3" key="1">
    <citation type="submission" date="2019-05" db="EMBL/GenBank/DDBJ databases">
        <title>Nesterenkonia sp. GY074 isolated from the Southern Atlantic Ocean.</title>
        <authorList>
            <person name="Zhang G."/>
        </authorList>
    </citation>
    <scope>NUCLEOTIDE SEQUENCE [LARGE SCALE GENOMIC DNA]</scope>
    <source>
        <strain evidence="2 3">GY074</strain>
    </source>
</reference>
<feature type="transmembrane region" description="Helical" evidence="1">
    <location>
        <begin position="42"/>
        <end position="58"/>
    </location>
</feature>